<dbReference type="OrthoDB" id="5984286at2759"/>
<feature type="chain" id="PRO_5012225414" evidence="1">
    <location>
        <begin position="20"/>
        <end position="922"/>
    </location>
</feature>
<dbReference type="Pfam" id="PF20049">
    <property type="entry name" value="DUF6451"/>
    <property type="match status" value="1"/>
</dbReference>
<evidence type="ECO:0000259" key="2">
    <source>
        <dbReference type="PROSITE" id="PS50878"/>
    </source>
</evidence>
<dbReference type="InterPro" id="IPR036397">
    <property type="entry name" value="RNaseH_sf"/>
</dbReference>
<dbReference type="InterPro" id="IPR027417">
    <property type="entry name" value="P-loop_NTPase"/>
</dbReference>
<keyword evidence="1" id="KW-0732">Signal</keyword>
<sequence length="922" mass="105244">MSGFLFLLTIDWIMQETTSLAKTSIRRKFTSHLEDLDYADDIALISNNHGQMQKKTDKLTEAAQRVGLNIRISKTHTLKVNCKNNNSIKFQNGQDIQETNDFTYLGACVSADGGADKDIKSRLCKAKTAFRKLRKVWSSKQYSKKTKIKLFNTLVKPVLLYGSETWKTNAKDYEKLDSFQYQCLKRIQGIFWPYIISKEELQKETGSAPMSIEVRRRRWKFLGHVLRMPQDHHCATALTWSPDSKRKVGTPKTTWRRSIEKERSDTGWKSWEEARIIARDRQQSTKKTDDDDELLQGVVSQNFKYYSNRQKLAAIIDDVWSWETVDDFLHVNAQTRLQLMLQARASRCCCQGMWKQVAWQMLLRNQVDVRSLCSHVLRSLEVGRREDVPVVVLMGRFGGEGKSFFLAPLRNVIGMDNVQATPQAGSFPLLGLERRKLVLLDEWTFDTSVIPLATQLLWYEGKSFPITRPQNKDYSGHLLYKGSAPIFATCKEKELAPIIQKAHEAMQLGQPSEWSMLLRRLKIFSFSVPFQIGPCKIPECPACFADLPVTCFLSAHLHLPSRSMAGTSWCKMSPEEIRLAKRWYQDDGVKPSEIAERLGRSKSALTRLLVKQVPRKKQGRAPLLSKAQVDYLQKRLHDMVVKANAEHRVTVDMLRKSTKMKASCRVILEALHARGVYFRKLREKPVLTDADVKERLAFAKRYRAKSAHWWNQHVHAFLDGKFFKTYLNAAARTQAAQHRTFGAFRAPGQGLSGGYVKPKKGVPSYTGSKSSLIMGAVGKGKVLLWHAVPSGRWSGQAAADMYEGALKPALEKAWPRKRAHVVLEDNDPTGFQSSKGKAAKTAATVTTLNIPKRSPDLNPMDYSVWSEINRRLRKQEAKFPRNKRETRAEYLSRLRRTARNLPSSFIKKAVGDMSRRCQLLLA</sequence>
<feature type="non-terminal residue" evidence="3">
    <location>
        <position position="922"/>
    </location>
</feature>
<evidence type="ECO:0000256" key="1">
    <source>
        <dbReference type="SAM" id="SignalP"/>
    </source>
</evidence>
<name>A0A2B4SRG5_STYPI</name>
<dbReference type="EMBL" id="LSMT01000033">
    <property type="protein sequence ID" value="PFX31673.1"/>
    <property type="molecule type" value="Genomic_DNA"/>
</dbReference>
<dbReference type="Gene3D" id="3.30.420.10">
    <property type="entry name" value="Ribonuclease H-like superfamily/Ribonuclease H"/>
    <property type="match status" value="1"/>
</dbReference>
<dbReference type="InterPro" id="IPR045609">
    <property type="entry name" value="DUF6451"/>
</dbReference>
<feature type="signal peptide" evidence="1">
    <location>
        <begin position="1"/>
        <end position="19"/>
    </location>
</feature>
<comment type="caution">
    <text evidence="3">The sequence shown here is derived from an EMBL/GenBank/DDBJ whole genome shotgun (WGS) entry which is preliminary data.</text>
</comment>
<dbReference type="AlphaFoldDB" id="A0A2B4SRG5"/>
<protein>
    <submittedName>
        <fullName evidence="3">Uncharacterized transposon-derived protein F52C9.6</fullName>
    </submittedName>
</protein>
<dbReference type="InterPro" id="IPR000477">
    <property type="entry name" value="RT_dom"/>
</dbReference>
<evidence type="ECO:0000313" key="4">
    <source>
        <dbReference type="Proteomes" id="UP000225706"/>
    </source>
</evidence>
<evidence type="ECO:0000313" key="3">
    <source>
        <dbReference type="EMBL" id="PFX31673.1"/>
    </source>
</evidence>
<dbReference type="Proteomes" id="UP000225706">
    <property type="component" value="Unassembled WGS sequence"/>
</dbReference>
<keyword evidence="4" id="KW-1185">Reference proteome</keyword>
<dbReference type="PANTHER" id="PTHR47027">
    <property type="entry name" value="REVERSE TRANSCRIPTASE DOMAIN-CONTAINING PROTEIN"/>
    <property type="match status" value="1"/>
</dbReference>
<reference evidence="4" key="1">
    <citation type="journal article" date="2017" name="bioRxiv">
        <title>Comparative analysis of the genomes of Stylophora pistillata and Acropora digitifera provides evidence for extensive differences between species of corals.</title>
        <authorList>
            <person name="Voolstra C.R."/>
            <person name="Li Y."/>
            <person name="Liew Y.J."/>
            <person name="Baumgarten S."/>
            <person name="Zoccola D."/>
            <person name="Flot J.-F."/>
            <person name="Tambutte S."/>
            <person name="Allemand D."/>
            <person name="Aranda M."/>
        </authorList>
    </citation>
    <scope>NUCLEOTIDE SEQUENCE [LARGE SCALE GENOMIC DNA]</scope>
</reference>
<dbReference type="PANTHER" id="PTHR47027:SF25">
    <property type="entry name" value="REVERSE TRANSCRIPTASE DOMAIN-CONTAINING PROTEIN"/>
    <property type="match status" value="1"/>
</dbReference>
<organism evidence="3 4">
    <name type="scientific">Stylophora pistillata</name>
    <name type="common">Smooth cauliflower coral</name>
    <dbReference type="NCBI Taxonomy" id="50429"/>
    <lineage>
        <taxon>Eukaryota</taxon>
        <taxon>Metazoa</taxon>
        <taxon>Cnidaria</taxon>
        <taxon>Anthozoa</taxon>
        <taxon>Hexacorallia</taxon>
        <taxon>Scleractinia</taxon>
        <taxon>Astrocoeniina</taxon>
        <taxon>Pocilloporidae</taxon>
        <taxon>Stylophora</taxon>
    </lineage>
</organism>
<dbReference type="GO" id="GO:0003676">
    <property type="term" value="F:nucleic acid binding"/>
    <property type="evidence" value="ECO:0007669"/>
    <property type="project" value="InterPro"/>
</dbReference>
<accession>A0A2B4SRG5</accession>
<feature type="domain" description="Reverse transcriptase" evidence="2">
    <location>
        <begin position="1"/>
        <end position="109"/>
    </location>
</feature>
<dbReference type="PROSITE" id="PS50878">
    <property type="entry name" value="RT_POL"/>
    <property type="match status" value="1"/>
</dbReference>
<gene>
    <name evidence="3" type="primary">F52C9.6</name>
    <name evidence="3" type="ORF">AWC38_SpisGene3578</name>
</gene>
<dbReference type="Gene3D" id="3.40.50.300">
    <property type="entry name" value="P-loop containing nucleotide triphosphate hydrolases"/>
    <property type="match status" value="1"/>
</dbReference>
<proteinExistence type="predicted"/>